<feature type="transmembrane region" description="Helical" evidence="7">
    <location>
        <begin position="36"/>
        <end position="55"/>
    </location>
</feature>
<evidence type="ECO:0000313" key="9">
    <source>
        <dbReference type="Proteomes" id="UP000198506"/>
    </source>
</evidence>
<name>A0AA94HNL2_9MICO</name>
<dbReference type="InterPro" id="IPR045018">
    <property type="entry name" value="Azg-like"/>
</dbReference>
<feature type="transmembrane region" description="Helical" evidence="7">
    <location>
        <begin position="199"/>
        <end position="218"/>
    </location>
</feature>
<feature type="transmembrane region" description="Helical" evidence="7">
    <location>
        <begin position="102"/>
        <end position="120"/>
    </location>
</feature>
<organism evidence="8 9">
    <name type="scientific">Agrococcus baldri</name>
    <dbReference type="NCBI Taxonomy" id="153730"/>
    <lineage>
        <taxon>Bacteria</taxon>
        <taxon>Bacillati</taxon>
        <taxon>Actinomycetota</taxon>
        <taxon>Actinomycetes</taxon>
        <taxon>Micrococcales</taxon>
        <taxon>Microbacteriaceae</taxon>
        <taxon>Agrococcus</taxon>
    </lineage>
</organism>
<dbReference type="GO" id="GO:0005886">
    <property type="term" value="C:plasma membrane"/>
    <property type="evidence" value="ECO:0007669"/>
    <property type="project" value="TreeGrafter"/>
</dbReference>
<keyword evidence="9" id="KW-1185">Reference proteome</keyword>
<feature type="transmembrane region" description="Helical" evidence="7">
    <location>
        <begin position="421"/>
        <end position="452"/>
    </location>
</feature>
<accession>A0AA94HNL2</accession>
<feature type="transmembrane region" description="Helical" evidence="7">
    <location>
        <begin position="286"/>
        <end position="304"/>
    </location>
</feature>
<feature type="transmembrane region" description="Helical" evidence="7">
    <location>
        <begin position="126"/>
        <end position="144"/>
    </location>
</feature>
<evidence type="ECO:0000313" key="8">
    <source>
        <dbReference type="EMBL" id="SFS15374.1"/>
    </source>
</evidence>
<feature type="transmembrane region" description="Helical" evidence="7">
    <location>
        <begin position="223"/>
        <end position="242"/>
    </location>
</feature>
<keyword evidence="3" id="KW-0813">Transport</keyword>
<protein>
    <submittedName>
        <fullName evidence="8">MFS transporter, AGZA family, xanthine/uracil permease</fullName>
    </submittedName>
</protein>
<dbReference type="Proteomes" id="UP000198506">
    <property type="component" value="Unassembled WGS sequence"/>
</dbReference>
<evidence type="ECO:0000256" key="7">
    <source>
        <dbReference type="SAM" id="Phobius"/>
    </source>
</evidence>
<dbReference type="GO" id="GO:0012505">
    <property type="term" value="C:endomembrane system"/>
    <property type="evidence" value="ECO:0007669"/>
    <property type="project" value="UniProtKB-SubCell"/>
</dbReference>
<dbReference type="Pfam" id="PF00860">
    <property type="entry name" value="Xan_ur_permease"/>
    <property type="match status" value="1"/>
</dbReference>
<comment type="similarity">
    <text evidence="2">Belongs to the nucleobase:cation symporter-2 (NCS2) (TC 2.A.40) family. Azg-like subfamily.</text>
</comment>
<evidence type="ECO:0000256" key="2">
    <source>
        <dbReference type="ARBA" id="ARBA00005697"/>
    </source>
</evidence>
<dbReference type="PANTHER" id="PTHR43337">
    <property type="entry name" value="XANTHINE/URACIL PERMEASE C887.17-RELATED"/>
    <property type="match status" value="1"/>
</dbReference>
<feature type="transmembrane region" description="Helical" evidence="7">
    <location>
        <begin position="156"/>
        <end position="179"/>
    </location>
</feature>
<dbReference type="RefSeq" id="WP_092918439.1">
    <property type="nucleotide sequence ID" value="NZ_FOZN01000003.1"/>
</dbReference>
<sequence length="488" mass="50202">MTTTTSTSTQTPQKSAVDRFFKISERGSSVTQEVRGGLVTFFAMAYIIVLNPLIIGGFSADQAAVDVEGGWLPNHQVAAVTALVGGLMTLAMGLIANVPFGLAAGLGINSFLAFGLVGELTWAEAMGLVVINGIIIVVLGLTGLRRMIFDAVPAPLKAAITVGIGLFIAFIGFVDAGFVRTTGITAPPVQLGDGGSITSLPTVVFIIALALMGSLLALRVKGALLIGIVAATVVAIILEAIFKVGPSLGTNPDAWNLNPPALPTAVFSLPDFSLIGQFSFGSFERIGILASTMFIFTLVFMNFFDAIGSMTGLAKQAGISYPNGQFPGLKRALVVEGVGAVAGGGASASSNTVFIDSAAGIGDGARTGLASVVTGLLFLAAMFLTPLTSVVPLEVAAATLVVVGALMMAQITEIDFSDFRIALPAFLTIVVMPMTYNIANGIGVGFIAWVLVNAVSGKLKQISPLLWIVAVLFVVFFARGPIEALLGA</sequence>
<feature type="transmembrane region" description="Helical" evidence="7">
    <location>
        <begin position="367"/>
        <end position="384"/>
    </location>
</feature>
<comment type="subcellular location">
    <subcellularLocation>
        <location evidence="1">Endomembrane system</location>
        <topology evidence="1">Multi-pass membrane protein</topology>
    </subcellularLocation>
</comment>
<dbReference type="PANTHER" id="PTHR43337:SF1">
    <property type="entry name" value="XANTHINE_URACIL PERMEASE C887.17-RELATED"/>
    <property type="match status" value="1"/>
</dbReference>
<keyword evidence="6 7" id="KW-0472">Membrane</keyword>
<dbReference type="AlphaFoldDB" id="A0AA94HNL2"/>
<keyword evidence="5 7" id="KW-1133">Transmembrane helix</keyword>
<reference evidence="8 9" key="1">
    <citation type="submission" date="2016-10" db="EMBL/GenBank/DDBJ databases">
        <authorList>
            <person name="Varghese N."/>
            <person name="Submissions S."/>
        </authorList>
    </citation>
    <scope>NUCLEOTIDE SEQUENCE [LARGE SCALE GENOMIC DNA]</scope>
    <source>
        <strain evidence="8 9">IAM 15147</strain>
    </source>
</reference>
<comment type="caution">
    <text evidence="8">The sequence shown here is derived from an EMBL/GenBank/DDBJ whole genome shotgun (WGS) entry which is preliminary data.</text>
</comment>
<gene>
    <name evidence="8" type="ORF">SAMN04487783_2020</name>
</gene>
<feature type="transmembrane region" description="Helical" evidence="7">
    <location>
        <begin position="75"/>
        <end position="95"/>
    </location>
</feature>
<keyword evidence="4 7" id="KW-0812">Transmembrane</keyword>
<feature type="transmembrane region" description="Helical" evidence="7">
    <location>
        <begin position="464"/>
        <end position="482"/>
    </location>
</feature>
<feature type="transmembrane region" description="Helical" evidence="7">
    <location>
        <begin position="390"/>
        <end position="409"/>
    </location>
</feature>
<evidence type="ECO:0000256" key="1">
    <source>
        <dbReference type="ARBA" id="ARBA00004127"/>
    </source>
</evidence>
<evidence type="ECO:0000256" key="6">
    <source>
        <dbReference type="ARBA" id="ARBA00023136"/>
    </source>
</evidence>
<evidence type="ECO:0000256" key="4">
    <source>
        <dbReference type="ARBA" id="ARBA00022692"/>
    </source>
</evidence>
<evidence type="ECO:0000256" key="5">
    <source>
        <dbReference type="ARBA" id="ARBA00022989"/>
    </source>
</evidence>
<proteinExistence type="inferred from homology"/>
<evidence type="ECO:0000256" key="3">
    <source>
        <dbReference type="ARBA" id="ARBA00022448"/>
    </source>
</evidence>
<dbReference type="InterPro" id="IPR006043">
    <property type="entry name" value="NCS2"/>
</dbReference>
<dbReference type="EMBL" id="FOZN01000003">
    <property type="protein sequence ID" value="SFS15374.1"/>
    <property type="molecule type" value="Genomic_DNA"/>
</dbReference>
<dbReference type="GO" id="GO:0005345">
    <property type="term" value="F:purine nucleobase transmembrane transporter activity"/>
    <property type="evidence" value="ECO:0007669"/>
    <property type="project" value="TreeGrafter"/>
</dbReference>